<accession>A0A9D1UYK9</accession>
<dbReference type="AlphaFoldDB" id="A0A9D1UYK9"/>
<dbReference type="Pfam" id="PF06296">
    <property type="entry name" value="RelE"/>
    <property type="match status" value="1"/>
</dbReference>
<dbReference type="InterPro" id="IPR009387">
    <property type="entry name" value="HigB-2"/>
</dbReference>
<dbReference type="EMBL" id="DXFT01000018">
    <property type="protein sequence ID" value="HIX02658.1"/>
    <property type="molecule type" value="Genomic_DNA"/>
</dbReference>
<dbReference type="PIRSF" id="PIRSF039032">
    <property type="entry name" value="HigB-2"/>
    <property type="match status" value="1"/>
</dbReference>
<protein>
    <submittedName>
        <fullName evidence="1">Type II toxin-antitoxin system RelE/ParE family toxin</fullName>
    </submittedName>
</protein>
<gene>
    <name evidence="1" type="ORF">H9863_00875</name>
</gene>
<comment type="caution">
    <text evidence="1">The sequence shown here is derived from an EMBL/GenBank/DDBJ whole genome shotgun (WGS) entry which is preliminary data.</text>
</comment>
<evidence type="ECO:0000313" key="2">
    <source>
        <dbReference type="Proteomes" id="UP000824202"/>
    </source>
</evidence>
<proteinExistence type="predicted"/>
<sequence length="114" mass="13297">MSYEIIPRKHFLQEIKRLSKKYHSMKQDLQALQDELCNNPLAGTDLGGGVRKIRMAIKSKHRGKSHGARVITYTYTIDEKKKIINLIFIYDKEERDNISPKEITALIKEIELLK</sequence>
<name>A0A9D1UYK9_9BACT</name>
<dbReference type="Proteomes" id="UP000824202">
    <property type="component" value="Unassembled WGS sequence"/>
</dbReference>
<organism evidence="1 2">
    <name type="scientific">Candidatus Odoribacter faecigallinarum</name>
    <dbReference type="NCBI Taxonomy" id="2838706"/>
    <lineage>
        <taxon>Bacteria</taxon>
        <taxon>Pseudomonadati</taxon>
        <taxon>Bacteroidota</taxon>
        <taxon>Bacteroidia</taxon>
        <taxon>Bacteroidales</taxon>
        <taxon>Odoribacteraceae</taxon>
        <taxon>Odoribacter</taxon>
    </lineage>
</organism>
<reference evidence="1" key="1">
    <citation type="journal article" date="2021" name="PeerJ">
        <title>Extensive microbial diversity within the chicken gut microbiome revealed by metagenomics and culture.</title>
        <authorList>
            <person name="Gilroy R."/>
            <person name="Ravi A."/>
            <person name="Getino M."/>
            <person name="Pursley I."/>
            <person name="Horton D.L."/>
            <person name="Alikhan N.F."/>
            <person name="Baker D."/>
            <person name="Gharbi K."/>
            <person name="Hall N."/>
            <person name="Watson M."/>
            <person name="Adriaenssens E.M."/>
            <person name="Foster-Nyarko E."/>
            <person name="Jarju S."/>
            <person name="Secka A."/>
            <person name="Antonio M."/>
            <person name="Oren A."/>
            <person name="Chaudhuri R.R."/>
            <person name="La Ragione R."/>
            <person name="Hildebrand F."/>
            <person name="Pallen M.J."/>
        </authorList>
    </citation>
    <scope>NUCLEOTIDE SEQUENCE</scope>
    <source>
        <strain evidence="1">23274</strain>
    </source>
</reference>
<evidence type="ECO:0000313" key="1">
    <source>
        <dbReference type="EMBL" id="HIX02658.1"/>
    </source>
</evidence>
<reference evidence="1" key="2">
    <citation type="submission" date="2021-04" db="EMBL/GenBank/DDBJ databases">
        <authorList>
            <person name="Gilroy R."/>
        </authorList>
    </citation>
    <scope>NUCLEOTIDE SEQUENCE</scope>
    <source>
        <strain evidence="1">23274</strain>
    </source>
</reference>